<dbReference type="EMBL" id="MU853774">
    <property type="protein sequence ID" value="KAK3942393.1"/>
    <property type="molecule type" value="Genomic_DNA"/>
</dbReference>
<reference evidence="4" key="1">
    <citation type="journal article" date="2023" name="Mol. Phylogenet. Evol.">
        <title>Genome-scale phylogeny and comparative genomics of the fungal order Sordariales.</title>
        <authorList>
            <person name="Hensen N."/>
            <person name="Bonometti L."/>
            <person name="Westerberg I."/>
            <person name="Brannstrom I.O."/>
            <person name="Guillou S."/>
            <person name="Cros-Aarteil S."/>
            <person name="Calhoun S."/>
            <person name="Haridas S."/>
            <person name="Kuo A."/>
            <person name="Mondo S."/>
            <person name="Pangilinan J."/>
            <person name="Riley R."/>
            <person name="LaButti K."/>
            <person name="Andreopoulos B."/>
            <person name="Lipzen A."/>
            <person name="Chen C."/>
            <person name="Yan M."/>
            <person name="Daum C."/>
            <person name="Ng V."/>
            <person name="Clum A."/>
            <person name="Steindorff A."/>
            <person name="Ohm R.A."/>
            <person name="Martin F."/>
            <person name="Silar P."/>
            <person name="Natvig D.O."/>
            <person name="Lalanne C."/>
            <person name="Gautier V."/>
            <person name="Ament-Velasquez S.L."/>
            <person name="Kruys A."/>
            <person name="Hutchinson M.I."/>
            <person name="Powell A.J."/>
            <person name="Barry K."/>
            <person name="Miller A.N."/>
            <person name="Grigoriev I.V."/>
            <person name="Debuchy R."/>
            <person name="Gladieux P."/>
            <person name="Hiltunen Thoren M."/>
            <person name="Johannesson H."/>
        </authorList>
    </citation>
    <scope>NUCLEOTIDE SEQUENCE [LARGE SCALE GENOMIC DNA]</scope>
    <source>
        <strain evidence="4">CBS 340.73</strain>
    </source>
</reference>
<dbReference type="Proteomes" id="UP001303473">
    <property type="component" value="Unassembled WGS sequence"/>
</dbReference>
<organism evidence="3 4">
    <name type="scientific">Diplogelasinospora grovesii</name>
    <dbReference type="NCBI Taxonomy" id="303347"/>
    <lineage>
        <taxon>Eukaryota</taxon>
        <taxon>Fungi</taxon>
        <taxon>Dikarya</taxon>
        <taxon>Ascomycota</taxon>
        <taxon>Pezizomycotina</taxon>
        <taxon>Sordariomycetes</taxon>
        <taxon>Sordariomycetidae</taxon>
        <taxon>Sordariales</taxon>
        <taxon>Diplogelasinosporaceae</taxon>
        <taxon>Diplogelasinospora</taxon>
    </lineage>
</organism>
<feature type="region of interest" description="Disordered" evidence="1">
    <location>
        <begin position="153"/>
        <end position="199"/>
    </location>
</feature>
<dbReference type="AlphaFoldDB" id="A0AAN6S712"/>
<keyword evidence="2" id="KW-1133">Transmembrane helix</keyword>
<keyword evidence="4" id="KW-1185">Reference proteome</keyword>
<evidence type="ECO:0000313" key="4">
    <source>
        <dbReference type="Proteomes" id="UP001303473"/>
    </source>
</evidence>
<name>A0AAN6S712_9PEZI</name>
<protein>
    <submittedName>
        <fullName evidence="3">Uncharacterized protein</fullName>
    </submittedName>
</protein>
<evidence type="ECO:0000256" key="2">
    <source>
        <dbReference type="SAM" id="Phobius"/>
    </source>
</evidence>
<evidence type="ECO:0000313" key="3">
    <source>
        <dbReference type="EMBL" id="KAK3942393.1"/>
    </source>
</evidence>
<gene>
    <name evidence="3" type="ORF">QBC46DRAFT_256413</name>
</gene>
<feature type="compositionally biased region" description="Polar residues" evidence="1">
    <location>
        <begin position="188"/>
        <end position="199"/>
    </location>
</feature>
<keyword evidence="2" id="KW-0472">Membrane</keyword>
<comment type="caution">
    <text evidence="3">The sequence shown here is derived from an EMBL/GenBank/DDBJ whole genome shotgun (WGS) entry which is preliminary data.</text>
</comment>
<dbReference type="InterPro" id="IPR035213">
    <property type="entry name" value="DUF5321"/>
</dbReference>
<keyword evidence="2" id="KW-0812">Transmembrane</keyword>
<feature type="compositionally biased region" description="Low complexity" evidence="1">
    <location>
        <begin position="166"/>
        <end position="179"/>
    </location>
</feature>
<proteinExistence type="predicted"/>
<dbReference type="Pfam" id="PF17254">
    <property type="entry name" value="DUF5321"/>
    <property type="match status" value="1"/>
</dbReference>
<accession>A0AAN6S712</accession>
<evidence type="ECO:0000256" key="1">
    <source>
        <dbReference type="SAM" id="MobiDB-lite"/>
    </source>
</evidence>
<feature type="transmembrane region" description="Helical" evidence="2">
    <location>
        <begin position="76"/>
        <end position="96"/>
    </location>
</feature>
<sequence length="199" mass="22338">MSRTILQRRVLRPIGLRDVVLGVPLVRAPHFGARAISAIPTVAQPSFWKSMIPKPLRRSSDETLEKKPKSKEWNPATFFIVIFLLIGSMSINMIALKKDFATFMRQSDVRIGLLREVVEKIQRGEKVDVEKVLGTGDPEKEAEWEQVLKEIEKDEAARNQKKKQPEPAAAPSPKAVAAPIRIPEEAEQQTSKPSSASFF</sequence>